<organism evidence="1 2">
    <name type="scientific">Vaccinium darrowii</name>
    <dbReference type="NCBI Taxonomy" id="229202"/>
    <lineage>
        <taxon>Eukaryota</taxon>
        <taxon>Viridiplantae</taxon>
        <taxon>Streptophyta</taxon>
        <taxon>Embryophyta</taxon>
        <taxon>Tracheophyta</taxon>
        <taxon>Spermatophyta</taxon>
        <taxon>Magnoliopsida</taxon>
        <taxon>eudicotyledons</taxon>
        <taxon>Gunneridae</taxon>
        <taxon>Pentapetalae</taxon>
        <taxon>asterids</taxon>
        <taxon>Ericales</taxon>
        <taxon>Ericaceae</taxon>
        <taxon>Vaccinioideae</taxon>
        <taxon>Vaccinieae</taxon>
        <taxon>Vaccinium</taxon>
    </lineage>
</organism>
<dbReference type="EMBL" id="CM037157">
    <property type="protein sequence ID" value="KAH7849807.1"/>
    <property type="molecule type" value="Genomic_DNA"/>
</dbReference>
<keyword evidence="2" id="KW-1185">Reference proteome</keyword>
<sequence length="95" mass="10346">MYRSSSTSRVSDEFLVNLLPPGKGSPSIKSSPSPKSSDTDDLPVVELMSDAAKKEIPRPQNSSGENAIHLIPLVLILCALILWLFSKPTENQLKL</sequence>
<protein>
    <submittedName>
        <fullName evidence="1">Uncharacterized protein</fullName>
    </submittedName>
</protein>
<proteinExistence type="predicted"/>
<comment type="caution">
    <text evidence="1">The sequence shown here is derived from an EMBL/GenBank/DDBJ whole genome shotgun (WGS) entry which is preliminary data.</text>
</comment>
<dbReference type="Proteomes" id="UP000828048">
    <property type="component" value="Chromosome 7"/>
</dbReference>
<evidence type="ECO:0000313" key="2">
    <source>
        <dbReference type="Proteomes" id="UP000828048"/>
    </source>
</evidence>
<gene>
    <name evidence="1" type="ORF">Vadar_023327</name>
</gene>
<reference evidence="1 2" key="1">
    <citation type="journal article" date="2021" name="Hortic Res">
        <title>High-quality reference genome and annotation aids understanding of berry development for evergreen blueberry (Vaccinium darrowii).</title>
        <authorList>
            <person name="Yu J."/>
            <person name="Hulse-Kemp A.M."/>
            <person name="Babiker E."/>
            <person name="Staton M."/>
        </authorList>
    </citation>
    <scope>NUCLEOTIDE SEQUENCE [LARGE SCALE GENOMIC DNA]</scope>
    <source>
        <strain evidence="2">cv. NJ 8807/NJ 8810</strain>
        <tissue evidence="1">Young leaf</tissue>
    </source>
</reference>
<accession>A0ACB7Y945</accession>
<name>A0ACB7Y945_9ERIC</name>
<evidence type="ECO:0000313" key="1">
    <source>
        <dbReference type="EMBL" id="KAH7849807.1"/>
    </source>
</evidence>